<dbReference type="InterPro" id="IPR011990">
    <property type="entry name" value="TPR-like_helical_dom_sf"/>
</dbReference>
<dbReference type="PANTHER" id="PTHR43019:SF23">
    <property type="entry name" value="PROTEASE DO-LIKE 5, CHLOROPLASTIC"/>
    <property type="match status" value="1"/>
</dbReference>
<evidence type="ECO:0000256" key="2">
    <source>
        <dbReference type="SAM" id="SignalP"/>
    </source>
</evidence>
<organism evidence="3 4">
    <name type="scientific">Methylophilus rhizosphaerae</name>
    <dbReference type="NCBI Taxonomy" id="492660"/>
    <lineage>
        <taxon>Bacteria</taxon>
        <taxon>Pseudomonadati</taxon>
        <taxon>Pseudomonadota</taxon>
        <taxon>Betaproteobacteria</taxon>
        <taxon>Nitrosomonadales</taxon>
        <taxon>Methylophilaceae</taxon>
        <taxon>Methylophilus</taxon>
    </lineage>
</organism>
<keyword evidence="4" id="KW-1185">Reference proteome</keyword>
<evidence type="ECO:0000256" key="1">
    <source>
        <dbReference type="PROSITE-ProRule" id="PRU00339"/>
    </source>
</evidence>
<gene>
    <name evidence="3" type="ORF">SAMN05192566_2032</name>
</gene>
<dbReference type="Proteomes" id="UP000198629">
    <property type="component" value="Unassembled WGS sequence"/>
</dbReference>
<dbReference type="InterPro" id="IPR019734">
    <property type="entry name" value="TPR_rpt"/>
</dbReference>
<keyword evidence="2" id="KW-0732">Signal</keyword>
<proteinExistence type="predicted"/>
<dbReference type="SMART" id="SM00028">
    <property type="entry name" value="TPR"/>
    <property type="match status" value="1"/>
</dbReference>
<dbReference type="PANTHER" id="PTHR43019">
    <property type="entry name" value="SERINE ENDOPROTEASE DEGS"/>
    <property type="match status" value="1"/>
</dbReference>
<dbReference type="SUPFAM" id="SSF50494">
    <property type="entry name" value="Trypsin-like serine proteases"/>
    <property type="match status" value="1"/>
</dbReference>
<dbReference type="OrthoDB" id="8559597at2"/>
<dbReference type="STRING" id="492660.SAMN05192566_2032"/>
<feature type="signal peptide" evidence="2">
    <location>
        <begin position="1"/>
        <end position="19"/>
    </location>
</feature>
<dbReference type="EMBL" id="FNFX01000004">
    <property type="protein sequence ID" value="SDK68303.1"/>
    <property type="molecule type" value="Genomic_DNA"/>
</dbReference>
<feature type="chain" id="PRO_5011609437" evidence="2">
    <location>
        <begin position="20"/>
        <end position="343"/>
    </location>
</feature>
<dbReference type="InterPro" id="IPR009003">
    <property type="entry name" value="Peptidase_S1_PA"/>
</dbReference>
<dbReference type="RefSeq" id="WP_091472045.1">
    <property type="nucleotide sequence ID" value="NZ_FNFX01000004.1"/>
</dbReference>
<reference evidence="4" key="1">
    <citation type="submission" date="2016-10" db="EMBL/GenBank/DDBJ databases">
        <authorList>
            <person name="Varghese N."/>
            <person name="Submissions S."/>
        </authorList>
    </citation>
    <scope>NUCLEOTIDE SEQUENCE [LARGE SCALE GENOMIC DNA]</scope>
    <source>
        <strain evidence="4">CBMB127</strain>
    </source>
</reference>
<dbReference type="PROSITE" id="PS50005">
    <property type="entry name" value="TPR"/>
    <property type="match status" value="1"/>
</dbReference>
<accession>A0A1G9DWQ7</accession>
<evidence type="ECO:0000313" key="4">
    <source>
        <dbReference type="Proteomes" id="UP000198629"/>
    </source>
</evidence>
<dbReference type="AlphaFoldDB" id="A0A1G9DWQ7"/>
<protein>
    <submittedName>
        <fullName evidence="3">Trypsin-like peptidase domain-containing protein</fullName>
    </submittedName>
</protein>
<feature type="repeat" description="TPR" evidence="1">
    <location>
        <begin position="256"/>
        <end position="289"/>
    </location>
</feature>
<sequence>MKSIVMMLCLVGATPMAYAQPDMVDTLELSHSVVMVTTDLPDGSTGRGSGVVVSPEYVATNCHVLANSNGVNVAKFRDGYHPIGLKANWKRDVCLLKFEALPFRPIPMRDSSTLQYEEEVFSLSFPAAAPVPQPSYGTIKGTYAYDGGRIVRSDASFSMGSSGGALFDQHFNLIGLTTFKSPGHHAFYYSLPVEWIRELMDTDDVLSLKTAELPFWAQPPGERPYFMQVVIPYQNQDWATLKNIASRWAAQEPGSADAWYFLGLAQEGLLEFAQAEQDLKQAYALNPRDLDAMLALSRIAFTQNDVETLQSLQAGVATLDKTQGDRISQQITRLKTTHHSSSD</sequence>
<dbReference type="SUPFAM" id="SSF48452">
    <property type="entry name" value="TPR-like"/>
    <property type="match status" value="1"/>
</dbReference>
<keyword evidence="1" id="KW-0802">TPR repeat</keyword>
<name>A0A1G9DWQ7_9PROT</name>
<evidence type="ECO:0000313" key="3">
    <source>
        <dbReference type="EMBL" id="SDK68303.1"/>
    </source>
</evidence>
<dbReference type="Gene3D" id="1.25.40.10">
    <property type="entry name" value="Tetratricopeptide repeat domain"/>
    <property type="match status" value="1"/>
</dbReference>
<dbReference type="Gene3D" id="2.40.10.120">
    <property type="match status" value="1"/>
</dbReference>
<dbReference type="Pfam" id="PF13365">
    <property type="entry name" value="Trypsin_2"/>
    <property type="match status" value="1"/>
</dbReference>